<name>A0A8E6YJC7_9CAUD</name>
<proteinExistence type="predicted"/>
<evidence type="ECO:0000313" key="2">
    <source>
        <dbReference type="Proteomes" id="UP000681521"/>
    </source>
</evidence>
<dbReference type="Proteomes" id="UP000681521">
    <property type="component" value="Segment"/>
</dbReference>
<protein>
    <submittedName>
        <fullName evidence="1">Uncharacterized protein</fullName>
    </submittedName>
</protein>
<sequence length="70" mass="8558">MQYTWTEKGTCFKNNDYQFTMYKLVDYDAVVVRCTYGSYVTRLIFSPDEERFIYESLDEMKELLYNKSYI</sequence>
<evidence type="ECO:0000313" key="1">
    <source>
        <dbReference type="EMBL" id="QVU02048.1"/>
    </source>
</evidence>
<reference evidence="1" key="1">
    <citation type="submission" date="2021-05" db="EMBL/GenBank/DDBJ databases">
        <authorList>
            <person name="Shixuan H."/>
        </authorList>
    </citation>
    <scope>NUCLEOTIDE SEQUENCE</scope>
</reference>
<organism evidence="1 2">
    <name type="scientific">Enterococcus phage vB_EfaS_785CS</name>
    <dbReference type="NCBI Taxonomy" id="2836121"/>
    <lineage>
        <taxon>Viruses</taxon>
        <taxon>Duplodnaviria</taxon>
        <taxon>Heunggongvirae</taxon>
        <taxon>Uroviricota</taxon>
        <taxon>Caudoviricetes</taxon>
        <taxon>Efquatrovirus</taxon>
        <taxon>Efquatrovirus LY0322</taxon>
    </lineage>
</organism>
<accession>A0A8E6YJC7</accession>
<dbReference type="EMBL" id="MZ182246">
    <property type="protein sequence ID" value="QVU02048.1"/>
    <property type="molecule type" value="Genomic_DNA"/>
</dbReference>